<organism evidence="1 2">
    <name type="scientific">Sphingomonas kyeonggiensis</name>
    <dbReference type="NCBI Taxonomy" id="1268553"/>
    <lineage>
        <taxon>Bacteria</taxon>
        <taxon>Pseudomonadati</taxon>
        <taxon>Pseudomonadota</taxon>
        <taxon>Alphaproteobacteria</taxon>
        <taxon>Sphingomonadales</taxon>
        <taxon>Sphingomonadaceae</taxon>
        <taxon>Sphingomonas</taxon>
    </lineage>
</organism>
<reference evidence="1 2" key="1">
    <citation type="submission" date="2020-08" db="EMBL/GenBank/DDBJ databases">
        <title>Genomic Encyclopedia of Type Strains, Phase IV (KMG-IV): sequencing the most valuable type-strain genomes for metagenomic binning, comparative biology and taxonomic classification.</title>
        <authorList>
            <person name="Goeker M."/>
        </authorList>
    </citation>
    <scope>NUCLEOTIDE SEQUENCE [LARGE SCALE GENOMIC DNA]</scope>
    <source>
        <strain evidence="1 2">DSM 101806</strain>
    </source>
</reference>
<name>A0A7W6NVY1_9SPHN</name>
<evidence type="ECO:0000313" key="1">
    <source>
        <dbReference type="EMBL" id="MBB4097942.1"/>
    </source>
</evidence>
<gene>
    <name evidence="1" type="ORF">GGR46_001475</name>
</gene>
<dbReference type="AlphaFoldDB" id="A0A7W6NVY1"/>
<proteinExistence type="predicted"/>
<keyword evidence="2" id="KW-1185">Reference proteome</keyword>
<dbReference type="EMBL" id="JACIEH010000001">
    <property type="protein sequence ID" value="MBB4097942.1"/>
    <property type="molecule type" value="Genomic_DNA"/>
</dbReference>
<evidence type="ECO:0000313" key="2">
    <source>
        <dbReference type="Proteomes" id="UP000557392"/>
    </source>
</evidence>
<sequence length="98" mass="11110">MRDYILLMHNDATEEPTPKMWEAYFERLHASDRFDGGSEIGLGESLRQVGEPAPLSDRIDGYIRVRALNLEEAKTFLIGNPVYESGGTVEVRELPRES</sequence>
<protein>
    <recommendedName>
        <fullName evidence="3">YCII-related domain-containing protein</fullName>
    </recommendedName>
</protein>
<dbReference type="RefSeq" id="WP_183996001.1">
    <property type="nucleotide sequence ID" value="NZ_JACIEH010000001.1"/>
</dbReference>
<comment type="caution">
    <text evidence="1">The sequence shown here is derived from an EMBL/GenBank/DDBJ whole genome shotgun (WGS) entry which is preliminary data.</text>
</comment>
<accession>A0A7W6NVY1</accession>
<evidence type="ECO:0008006" key="3">
    <source>
        <dbReference type="Google" id="ProtNLM"/>
    </source>
</evidence>
<dbReference type="Proteomes" id="UP000557392">
    <property type="component" value="Unassembled WGS sequence"/>
</dbReference>